<dbReference type="EMBL" id="JQCR01000002">
    <property type="protein sequence ID" value="KGE18717.1"/>
    <property type="molecule type" value="Genomic_DNA"/>
</dbReference>
<comment type="caution">
    <text evidence="1">The sequence shown here is derived from an EMBL/GenBank/DDBJ whole genome shotgun (WGS) entry which is preliminary data.</text>
</comment>
<protein>
    <submittedName>
        <fullName evidence="1">Uncharacterized protein</fullName>
    </submittedName>
</protein>
<sequence>MYPYDELVIAKDLGIAVGFQDNIFKTNVSCSQSIEKRRLITSKHSQSCHFPKYRRVGFSYILL</sequence>
<proteinExistence type="predicted"/>
<dbReference type="STRING" id="268407.PWYN_04535"/>
<evidence type="ECO:0000313" key="2">
    <source>
        <dbReference type="Proteomes" id="UP000029734"/>
    </source>
</evidence>
<name>A0A098MB07_9BACL</name>
<dbReference type="Proteomes" id="UP000029734">
    <property type="component" value="Unassembled WGS sequence"/>
</dbReference>
<reference evidence="1 2" key="2">
    <citation type="submission" date="2014-10" db="EMBL/GenBank/DDBJ databases">
        <title>Comparative genomics of the Paenibacillus odorifer group.</title>
        <authorList>
            <person name="Tsai Y.-C."/>
            <person name="Martin N."/>
            <person name="Korlach J."/>
            <person name="Wiedmann M."/>
        </authorList>
    </citation>
    <scope>NUCLEOTIDE SEQUENCE [LARGE SCALE GENOMIC DNA]</scope>
    <source>
        <strain evidence="1 2">DSM 18334</strain>
    </source>
</reference>
<evidence type="ECO:0000313" key="1">
    <source>
        <dbReference type="EMBL" id="KGE18717.1"/>
    </source>
</evidence>
<organism evidence="1 2">
    <name type="scientific">Paenibacillus wynnii</name>
    <dbReference type="NCBI Taxonomy" id="268407"/>
    <lineage>
        <taxon>Bacteria</taxon>
        <taxon>Bacillati</taxon>
        <taxon>Bacillota</taxon>
        <taxon>Bacilli</taxon>
        <taxon>Bacillales</taxon>
        <taxon>Paenibacillaceae</taxon>
        <taxon>Paenibacillus</taxon>
    </lineage>
</organism>
<reference evidence="1 2" key="1">
    <citation type="submission" date="2014-08" db="EMBL/GenBank/DDBJ databases">
        <authorList>
            <person name="den Bakker H.C."/>
        </authorList>
    </citation>
    <scope>NUCLEOTIDE SEQUENCE [LARGE SCALE GENOMIC DNA]</scope>
    <source>
        <strain evidence="1 2">DSM 18334</strain>
    </source>
</reference>
<keyword evidence="2" id="KW-1185">Reference proteome</keyword>
<gene>
    <name evidence="1" type="ORF">PWYN_04535</name>
</gene>
<accession>A0A098MB07</accession>
<dbReference type="AlphaFoldDB" id="A0A098MB07"/>